<reference evidence="2 3" key="1">
    <citation type="submission" date="2018-10" db="EMBL/GenBank/DDBJ databases">
        <title>Genomic Encyclopedia of Archaeal and Bacterial Type Strains, Phase II (KMG-II): from individual species to whole genera.</title>
        <authorList>
            <person name="Goeker M."/>
        </authorList>
    </citation>
    <scope>NUCLEOTIDE SEQUENCE [LARGE SCALE GENOMIC DNA]</scope>
    <source>
        <strain evidence="2 3">DSM 235</strain>
    </source>
</reference>
<dbReference type="RefSeq" id="WP_170164878.1">
    <property type="nucleotide sequence ID" value="NZ_RBXL01000001.1"/>
</dbReference>
<dbReference type="EMBL" id="RBXL01000001">
    <property type="protein sequence ID" value="RKT47196.1"/>
    <property type="molecule type" value="Genomic_DNA"/>
</dbReference>
<comment type="caution">
    <text evidence="2">The sequence shown here is derived from an EMBL/GenBank/DDBJ whole genome shotgun (WGS) entry which is preliminary data.</text>
</comment>
<feature type="transmembrane region" description="Helical" evidence="1">
    <location>
        <begin position="15"/>
        <end position="38"/>
    </location>
</feature>
<protein>
    <submittedName>
        <fullName evidence="2">Uncharacterized protein</fullName>
    </submittedName>
</protein>
<sequence>MFPLPASIVPVLQPFAGLFTAPTLAHLHVLLMGTLLALGPRTVIAVLRARG</sequence>
<organism evidence="2 3">
    <name type="scientific">Thiocapsa rosea</name>
    <dbReference type="NCBI Taxonomy" id="69360"/>
    <lineage>
        <taxon>Bacteria</taxon>
        <taxon>Pseudomonadati</taxon>
        <taxon>Pseudomonadota</taxon>
        <taxon>Gammaproteobacteria</taxon>
        <taxon>Chromatiales</taxon>
        <taxon>Chromatiaceae</taxon>
        <taxon>Thiocapsa</taxon>
    </lineage>
</organism>
<evidence type="ECO:0000256" key="1">
    <source>
        <dbReference type="SAM" id="Phobius"/>
    </source>
</evidence>
<keyword evidence="1" id="KW-0812">Transmembrane</keyword>
<name>A0A495VCR1_9GAMM</name>
<proteinExistence type="predicted"/>
<dbReference type="AlphaFoldDB" id="A0A495VCR1"/>
<gene>
    <name evidence="2" type="ORF">BDD21_4757</name>
</gene>
<dbReference type="Proteomes" id="UP000274556">
    <property type="component" value="Unassembled WGS sequence"/>
</dbReference>
<evidence type="ECO:0000313" key="2">
    <source>
        <dbReference type="EMBL" id="RKT47196.1"/>
    </source>
</evidence>
<accession>A0A495VCR1</accession>
<evidence type="ECO:0000313" key="3">
    <source>
        <dbReference type="Proteomes" id="UP000274556"/>
    </source>
</evidence>
<keyword evidence="1" id="KW-1133">Transmembrane helix</keyword>
<keyword evidence="1" id="KW-0472">Membrane</keyword>
<keyword evidence="3" id="KW-1185">Reference proteome</keyword>